<evidence type="ECO:0008006" key="4">
    <source>
        <dbReference type="Google" id="ProtNLM"/>
    </source>
</evidence>
<organism evidence="2 3">
    <name type="scientific">Streptomyces galilaeus</name>
    <dbReference type="NCBI Taxonomy" id="33899"/>
    <lineage>
        <taxon>Bacteria</taxon>
        <taxon>Bacillati</taxon>
        <taxon>Actinomycetota</taxon>
        <taxon>Actinomycetes</taxon>
        <taxon>Kitasatosporales</taxon>
        <taxon>Streptomycetaceae</taxon>
        <taxon>Streptomyces</taxon>
    </lineage>
</organism>
<feature type="signal peptide" evidence="1">
    <location>
        <begin position="1"/>
        <end position="23"/>
    </location>
</feature>
<name>A0ABW9IE14_STRGJ</name>
<feature type="chain" id="PRO_5045224052" description="Secreted protein" evidence="1">
    <location>
        <begin position="24"/>
        <end position="142"/>
    </location>
</feature>
<evidence type="ECO:0000256" key="1">
    <source>
        <dbReference type="SAM" id="SignalP"/>
    </source>
</evidence>
<evidence type="ECO:0000313" key="2">
    <source>
        <dbReference type="EMBL" id="MFM9645403.1"/>
    </source>
</evidence>
<reference evidence="2 3" key="1">
    <citation type="submission" date="2024-12" db="EMBL/GenBank/DDBJ databases">
        <title>Forecasting of Potato common scab and diversities of Pathogenic streptomyces spp. in china.</title>
        <authorList>
            <person name="Handique U."/>
            <person name="Wu J."/>
        </authorList>
    </citation>
    <scope>NUCLEOTIDE SEQUENCE [LARGE SCALE GENOMIC DNA]</scope>
    <source>
        <strain evidence="2 3">ZRIMU1585</strain>
    </source>
</reference>
<dbReference type="RefSeq" id="WP_369278803.1">
    <property type="nucleotide sequence ID" value="NZ_JBJVMW010000001.1"/>
</dbReference>
<keyword evidence="1" id="KW-0732">Signal</keyword>
<evidence type="ECO:0000313" key="3">
    <source>
        <dbReference type="Proteomes" id="UP001631993"/>
    </source>
</evidence>
<dbReference type="PROSITE" id="PS51257">
    <property type="entry name" value="PROKAR_LIPOPROTEIN"/>
    <property type="match status" value="1"/>
</dbReference>
<keyword evidence="3" id="KW-1185">Reference proteome</keyword>
<comment type="caution">
    <text evidence="2">The sequence shown here is derived from an EMBL/GenBank/DDBJ whole genome shotgun (WGS) entry which is preliminary data.</text>
</comment>
<proteinExistence type="predicted"/>
<accession>A0ABW9IE14</accession>
<dbReference type="Proteomes" id="UP001631993">
    <property type="component" value="Unassembled WGS sequence"/>
</dbReference>
<protein>
    <recommendedName>
        <fullName evidence="4">Secreted protein</fullName>
    </recommendedName>
</protein>
<gene>
    <name evidence="2" type="ORF">ACKI1S_04530</name>
</gene>
<sequence>MKIRRSVLVTAGALACLAIPAVASPAAADSMVTGSCGVTGAYGAYTGFFVSKTRIDPLRLRAVDNAADGHHAAVRLSTVQNDGNLVAWSWHRNYGGNGSDQVWDTYATDAKGIAAVRIDVGLFEGNDLLKICTSTKKDNPYS</sequence>
<dbReference type="EMBL" id="JBJVNE010000002">
    <property type="protein sequence ID" value="MFM9645403.1"/>
    <property type="molecule type" value="Genomic_DNA"/>
</dbReference>